<proteinExistence type="predicted"/>
<sequence length="190" mass="19396">MTNYAARISGGLVVEVVALPAGVALADAFHADAGFVPATADVAAGQSYEDGAFGPPPAIPLSVAKAQRLAALSAECAAAIVSGYSSAALGTEHRYPSQEIDQQNMLGSVSGAMAAMMLIGGDELAAWTTPFWCADEAGAWDMRPHSAAQIIKAGQDGMGWIVACQMRNAECAKAVMAAPDAETLAAIVRE</sequence>
<evidence type="ECO:0000259" key="1">
    <source>
        <dbReference type="Pfam" id="PF14301"/>
    </source>
</evidence>
<comment type="caution">
    <text evidence="2">The sequence shown here is derived from an EMBL/GenBank/DDBJ whole genome shotgun (WGS) entry which is preliminary data.</text>
</comment>
<accession>A0A917BUH8</accession>
<dbReference type="InterPro" id="IPR025484">
    <property type="entry name" value="DUF4376"/>
</dbReference>
<organism evidence="2 3">
    <name type="scientific">Azorhizobium oxalatiphilum</name>
    <dbReference type="NCBI Taxonomy" id="980631"/>
    <lineage>
        <taxon>Bacteria</taxon>
        <taxon>Pseudomonadati</taxon>
        <taxon>Pseudomonadota</taxon>
        <taxon>Alphaproteobacteria</taxon>
        <taxon>Hyphomicrobiales</taxon>
        <taxon>Xanthobacteraceae</taxon>
        <taxon>Azorhizobium</taxon>
    </lineage>
</organism>
<evidence type="ECO:0000313" key="3">
    <source>
        <dbReference type="Proteomes" id="UP000606044"/>
    </source>
</evidence>
<reference evidence="2" key="1">
    <citation type="journal article" date="2014" name="Int. J. Syst. Evol. Microbiol.">
        <title>Complete genome sequence of Corynebacterium casei LMG S-19264T (=DSM 44701T), isolated from a smear-ripened cheese.</title>
        <authorList>
            <consortium name="US DOE Joint Genome Institute (JGI-PGF)"/>
            <person name="Walter F."/>
            <person name="Albersmeier A."/>
            <person name="Kalinowski J."/>
            <person name="Ruckert C."/>
        </authorList>
    </citation>
    <scope>NUCLEOTIDE SEQUENCE</scope>
    <source>
        <strain evidence="2">CCM 7897</strain>
    </source>
</reference>
<dbReference type="Proteomes" id="UP000606044">
    <property type="component" value="Unassembled WGS sequence"/>
</dbReference>
<dbReference type="Pfam" id="PF14301">
    <property type="entry name" value="DUF4376"/>
    <property type="match status" value="1"/>
</dbReference>
<name>A0A917BUH8_9HYPH</name>
<dbReference type="AlphaFoldDB" id="A0A917BUH8"/>
<reference evidence="2" key="2">
    <citation type="submission" date="2020-09" db="EMBL/GenBank/DDBJ databases">
        <authorList>
            <person name="Sun Q."/>
            <person name="Sedlacek I."/>
        </authorList>
    </citation>
    <scope>NUCLEOTIDE SEQUENCE</scope>
    <source>
        <strain evidence="2">CCM 7897</strain>
    </source>
</reference>
<evidence type="ECO:0000313" key="2">
    <source>
        <dbReference type="EMBL" id="GGF56807.1"/>
    </source>
</evidence>
<dbReference type="RefSeq" id="WP_188576894.1">
    <property type="nucleotide sequence ID" value="NZ_BMCT01000001.1"/>
</dbReference>
<gene>
    <name evidence="2" type="ORF">GCM10007301_15620</name>
</gene>
<keyword evidence="3" id="KW-1185">Reference proteome</keyword>
<protein>
    <recommendedName>
        <fullName evidence="1">DUF4376 domain-containing protein</fullName>
    </recommendedName>
</protein>
<feature type="domain" description="DUF4376" evidence="1">
    <location>
        <begin position="64"/>
        <end position="182"/>
    </location>
</feature>
<dbReference type="EMBL" id="BMCT01000001">
    <property type="protein sequence ID" value="GGF56807.1"/>
    <property type="molecule type" value="Genomic_DNA"/>
</dbReference>